<gene>
    <name evidence="2" type="ORF">STSU_000140</name>
</gene>
<dbReference type="Proteomes" id="UP000005940">
    <property type="component" value="Plasmid pSTS2"/>
</dbReference>
<keyword evidence="3" id="KW-1185">Reference proteome</keyword>
<dbReference type="RefSeq" id="WP_006351123.1">
    <property type="nucleotide sequence ID" value="NZ_CP029158.1"/>
</dbReference>
<protein>
    <submittedName>
        <fullName evidence="2">Uncharacterized protein</fullName>
    </submittedName>
</protein>
<dbReference type="AlphaFoldDB" id="I2MSY6"/>
<name>I2MSY6_STRT9</name>
<feature type="region of interest" description="Disordered" evidence="1">
    <location>
        <begin position="115"/>
        <end position="138"/>
    </location>
</feature>
<evidence type="ECO:0000313" key="2">
    <source>
        <dbReference type="EMBL" id="QKM65801.1"/>
    </source>
</evidence>
<proteinExistence type="predicted"/>
<dbReference type="EMBL" id="CP029158">
    <property type="protein sequence ID" value="QKM65801.1"/>
    <property type="molecule type" value="Genomic_DNA"/>
</dbReference>
<accession>I2MSY6</accession>
<geneLocation type="plasmid" evidence="2 3">
    <name>pSTS2</name>
</geneLocation>
<organism evidence="2 3">
    <name type="scientific">Streptomyces tsukubensis (strain DSM 42081 / NBRC 108919 / NRRL 18488 / 9993)</name>
    <dbReference type="NCBI Taxonomy" id="1114943"/>
    <lineage>
        <taxon>Bacteria</taxon>
        <taxon>Bacillati</taxon>
        <taxon>Actinomycetota</taxon>
        <taxon>Actinomycetes</taxon>
        <taxon>Kitasatosporales</taxon>
        <taxon>Streptomycetaceae</taxon>
        <taxon>Streptomyces</taxon>
    </lineage>
</organism>
<keyword evidence="2" id="KW-0614">Plasmid</keyword>
<reference evidence="2 3" key="1">
    <citation type="journal article" date="2012" name="J. Bacteriol.">
        <title>Draft genome of Streptomyces tsukubaensis NRRL 18488, the producer of the clinically important immunosuppressant tacrolimus (FK506).</title>
        <authorList>
            <person name="Barreiro C."/>
            <person name="Prieto C."/>
            <person name="Sola-Landa A."/>
            <person name="Solera E."/>
            <person name="Martinez-Castro M."/>
            <person name="Perez-Redondo R."/>
            <person name="Garcia-Estrada C."/>
            <person name="Aparicio J.F."/>
            <person name="Fernandez-Martinez L.T."/>
            <person name="Santos-Aberturas J."/>
            <person name="Salehi-Najafabadi Z."/>
            <person name="Rodriguez-Garcia A."/>
            <person name="Tauch A."/>
            <person name="Martin J.F."/>
        </authorList>
    </citation>
    <scope>NUCLEOTIDE SEQUENCE [LARGE SCALE GENOMIC DNA]</scope>
    <source>
        <strain evidence="3">DSM 42081 / NBRC 108919 / NRRL 18488 / 9993</strain>
    </source>
</reference>
<evidence type="ECO:0000256" key="1">
    <source>
        <dbReference type="SAM" id="MobiDB-lite"/>
    </source>
</evidence>
<evidence type="ECO:0000313" key="3">
    <source>
        <dbReference type="Proteomes" id="UP000005940"/>
    </source>
</evidence>
<sequence length="138" mass="15578">MSASDVWRSPAGEHFRSWGREYGSTVVTLRPVTYDADTGQWSTDRNALPVEVEADVFEETYVQVPLERLRDPRITRLTGLVHELLADYERTTGRPPADAEAIRTELEAVAEIPEEARKRRHGAARAAAHQGFHRGRGR</sequence>